<feature type="region of interest" description="Disordered" evidence="5">
    <location>
        <begin position="1"/>
        <end position="30"/>
    </location>
</feature>
<dbReference type="InterPro" id="IPR051788">
    <property type="entry name" value="MFS_Transporter"/>
</dbReference>
<comment type="caution">
    <text evidence="7">The sequence shown here is derived from an EMBL/GenBank/DDBJ whole genome shotgun (WGS) entry which is preliminary data.</text>
</comment>
<feature type="transmembrane region" description="Helical" evidence="6">
    <location>
        <begin position="434"/>
        <end position="454"/>
    </location>
</feature>
<feature type="transmembrane region" description="Helical" evidence="6">
    <location>
        <begin position="242"/>
        <end position="261"/>
    </location>
</feature>
<accession>S9P3R4</accession>
<evidence type="ECO:0000313" key="8">
    <source>
        <dbReference type="Proteomes" id="UP000011682"/>
    </source>
</evidence>
<reference evidence="7" key="1">
    <citation type="submission" date="2013-05" db="EMBL/GenBank/DDBJ databases">
        <title>Genome assembly of Cystobacter fuscus DSM 2262.</title>
        <authorList>
            <person name="Sharma G."/>
            <person name="Khatri I."/>
            <person name="Kaur C."/>
            <person name="Mayilraj S."/>
            <person name="Subramanian S."/>
        </authorList>
    </citation>
    <scope>NUCLEOTIDE SEQUENCE [LARGE SCALE GENOMIC DNA]</scope>
    <source>
        <strain evidence="7">DSM 2262</strain>
    </source>
</reference>
<dbReference type="Gene3D" id="1.20.1250.20">
    <property type="entry name" value="MFS general substrate transporter like domains"/>
    <property type="match status" value="2"/>
</dbReference>
<dbReference type="GO" id="GO:0022857">
    <property type="term" value="F:transmembrane transporter activity"/>
    <property type="evidence" value="ECO:0007669"/>
    <property type="project" value="InterPro"/>
</dbReference>
<dbReference type="Pfam" id="PF07690">
    <property type="entry name" value="MFS_1"/>
    <property type="match status" value="1"/>
</dbReference>
<dbReference type="eggNOG" id="COG0738">
    <property type="taxonomic scope" value="Bacteria"/>
</dbReference>
<dbReference type="PANTHER" id="PTHR23514:SF13">
    <property type="entry name" value="INNER MEMBRANE PROTEIN YBJJ"/>
    <property type="match status" value="1"/>
</dbReference>
<feature type="transmembrane region" description="Helical" evidence="6">
    <location>
        <begin position="314"/>
        <end position="334"/>
    </location>
</feature>
<dbReference type="EMBL" id="ANAH02000020">
    <property type="protein sequence ID" value="EPX59080.1"/>
    <property type="molecule type" value="Genomic_DNA"/>
</dbReference>
<comment type="subcellular location">
    <subcellularLocation>
        <location evidence="1">Membrane</location>
        <topology evidence="1">Multi-pass membrane protein</topology>
    </subcellularLocation>
</comment>
<evidence type="ECO:0000256" key="3">
    <source>
        <dbReference type="ARBA" id="ARBA00022989"/>
    </source>
</evidence>
<organism evidence="7 8">
    <name type="scientific">Cystobacter fuscus (strain ATCC 25194 / DSM 2262 / NBRC 100088 / M29)</name>
    <dbReference type="NCBI Taxonomy" id="1242864"/>
    <lineage>
        <taxon>Bacteria</taxon>
        <taxon>Pseudomonadati</taxon>
        <taxon>Myxococcota</taxon>
        <taxon>Myxococcia</taxon>
        <taxon>Myxococcales</taxon>
        <taxon>Cystobacterineae</taxon>
        <taxon>Archangiaceae</taxon>
        <taxon>Cystobacter</taxon>
    </lineage>
</organism>
<evidence type="ECO:0000256" key="6">
    <source>
        <dbReference type="SAM" id="Phobius"/>
    </source>
</evidence>
<feature type="transmembrane region" description="Helical" evidence="6">
    <location>
        <begin position="88"/>
        <end position="109"/>
    </location>
</feature>
<feature type="transmembrane region" description="Helical" evidence="6">
    <location>
        <begin position="273"/>
        <end position="294"/>
    </location>
</feature>
<feature type="transmembrane region" description="Helical" evidence="6">
    <location>
        <begin position="346"/>
        <end position="365"/>
    </location>
</feature>
<feature type="transmembrane region" description="Helical" evidence="6">
    <location>
        <begin position="402"/>
        <end position="422"/>
    </location>
</feature>
<dbReference type="GO" id="GO:0016020">
    <property type="term" value="C:membrane"/>
    <property type="evidence" value="ECO:0007669"/>
    <property type="project" value="UniProtKB-SubCell"/>
</dbReference>
<dbReference type="AlphaFoldDB" id="S9P3R4"/>
<feature type="transmembrane region" description="Helical" evidence="6">
    <location>
        <begin position="371"/>
        <end position="390"/>
    </location>
</feature>
<evidence type="ECO:0000256" key="4">
    <source>
        <dbReference type="ARBA" id="ARBA00023136"/>
    </source>
</evidence>
<evidence type="ECO:0000256" key="1">
    <source>
        <dbReference type="ARBA" id="ARBA00004141"/>
    </source>
</evidence>
<dbReference type="Proteomes" id="UP000011682">
    <property type="component" value="Unassembled WGS sequence"/>
</dbReference>
<feature type="transmembrane region" description="Helical" evidence="6">
    <location>
        <begin position="151"/>
        <end position="170"/>
    </location>
</feature>
<evidence type="ECO:0000256" key="5">
    <source>
        <dbReference type="SAM" id="MobiDB-lite"/>
    </source>
</evidence>
<keyword evidence="2 6" id="KW-0812">Transmembrane</keyword>
<sequence length="458" mass="46181">MFTHYRAQQRTNAETHANDKQGPLPFPPRRMAGIPLEAARDEPPDPVGGFMRLHAGFGATAPRGGAPMRVSPFEVPARAEPTPGEARAAVSTIFFINGFVFASWVPHIPTVQSRLGLSTSLLGLALLGVAAGALVAMPVTGALVSRWGSRFVTLVSALMLCALGVLPVRALDFPSLVLALVALGAANGSMDVAMNAHAVAVERRVGKTIMSSFHGLFSLGGLAGAGGSVLLLSRGMTPETHMLGVAAFGGTAVLACARFLLPASADGTGAAHAFALPRGPLLVFGAAAFVVMMVEGAMADWSAVYLRQSLAAEAGLAGAGYAGFSLAMAIGRLTGDRLVSGLGPRVLLLTGALLAAGGLGAALLLHHPVAAIVGFGCVGLGLSNLVPVLFSAAGRVSSIPAAVGIAAVSTTGYGGFLVGPPLVGLLADWTRLPVALGLLVVLLGLIAAGAHRVFPDGA</sequence>
<keyword evidence="4 6" id="KW-0472">Membrane</keyword>
<dbReference type="InterPro" id="IPR011701">
    <property type="entry name" value="MFS"/>
</dbReference>
<dbReference type="SUPFAM" id="SSF103473">
    <property type="entry name" value="MFS general substrate transporter"/>
    <property type="match status" value="1"/>
</dbReference>
<evidence type="ECO:0000313" key="7">
    <source>
        <dbReference type="EMBL" id="EPX59080.1"/>
    </source>
</evidence>
<name>S9P3R4_CYSF2</name>
<feature type="transmembrane region" description="Helical" evidence="6">
    <location>
        <begin position="176"/>
        <end position="201"/>
    </location>
</feature>
<feature type="transmembrane region" description="Helical" evidence="6">
    <location>
        <begin position="121"/>
        <end position="144"/>
    </location>
</feature>
<dbReference type="InterPro" id="IPR036259">
    <property type="entry name" value="MFS_trans_sf"/>
</dbReference>
<protein>
    <submittedName>
        <fullName evidence="7">Major facilitator superfamily MFS_1</fullName>
    </submittedName>
</protein>
<proteinExistence type="predicted"/>
<feature type="compositionally biased region" description="Polar residues" evidence="5">
    <location>
        <begin position="1"/>
        <end position="15"/>
    </location>
</feature>
<keyword evidence="3 6" id="KW-1133">Transmembrane helix</keyword>
<keyword evidence="8" id="KW-1185">Reference proteome</keyword>
<evidence type="ECO:0000256" key="2">
    <source>
        <dbReference type="ARBA" id="ARBA00022692"/>
    </source>
</evidence>
<dbReference type="PANTHER" id="PTHR23514">
    <property type="entry name" value="BYPASS OF STOP CODON PROTEIN 6"/>
    <property type="match status" value="1"/>
</dbReference>
<gene>
    <name evidence="7" type="ORF">D187_003457</name>
</gene>
<dbReference type="CDD" id="cd17393">
    <property type="entry name" value="MFS_MosC_like"/>
    <property type="match status" value="1"/>
</dbReference>
<feature type="transmembrane region" description="Helical" evidence="6">
    <location>
        <begin position="213"/>
        <end position="236"/>
    </location>
</feature>